<dbReference type="Pfam" id="PF02518">
    <property type="entry name" value="HATPase_c"/>
    <property type="match status" value="1"/>
</dbReference>
<keyword evidence="5" id="KW-0547">Nucleotide-binding</keyword>
<dbReference type="PROSITE" id="PS50109">
    <property type="entry name" value="HIS_KIN"/>
    <property type="match status" value="1"/>
</dbReference>
<dbReference type="SUPFAM" id="SSF55874">
    <property type="entry name" value="ATPase domain of HSP90 chaperone/DNA topoisomerase II/histidine kinase"/>
    <property type="match status" value="1"/>
</dbReference>
<keyword evidence="19" id="KW-1185">Reference proteome</keyword>
<dbReference type="InterPro" id="IPR009057">
    <property type="entry name" value="Homeodomain-like_sf"/>
</dbReference>
<dbReference type="FunFam" id="3.30.565.10:FF:000037">
    <property type="entry name" value="Hybrid sensor histidine kinase/response regulator"/>
    <property type="match status" value="1"/>
</dbReference>
<dbReference type="CDD" id="cd00082">
    <property type="entry name" value="HisKA"/>
    <property type="match status" value="1"/>
</dbReference>
<dbReference type="SMART" id="SM00387">
    <property type="entry name" value="HATPase_c"/>
    <property type="match status" value="1"/>
</dbReference>
<dbReference type="Pfam" id="PF00072">
    <property type="entry name" value="Response_reg"/>
    <property type="match status" value="1"/>
</dbReference>
<dbReference type="PROSITE" id="PS01124">
    <property type="entry name" value="HTH_ARAC_FAMILY_2"/>
    <property type="match status" value="1"/>
</dbReference>
<dbReference type="SMART" id="SM00342">
    <property type="entry name" value="HTH_ARAC"/>
    <property type="match status" value="1"/>
</dbReference>
<feature type="domain" description="HTH araC/xylS-type" evidence="15">
    <location>
        <begin position="1237"/>
        <end position="1334"/>
    </location>
</feature>
<feature type="chain" id="PRO_5014775041" description="histidine kinase" evidence="14">
    <location>
        <begin position="22"/>
        <end position="1334"/>
    </location>
</feature>
<protein>
    <recommendedName>
        <fullName evidence="2">histidine kinase</fullName>
        <ecNumber evidence="2">2.7.13.3</ecNumber>
    </recommendedName>
</protein>
<evidence type="ECO:0000256" key="11">
    <source>
        <dbReference type="ARBA" id="ARBA00023163"/>
    </source>
</evidence>
<keyword evidence="8" id="KW-0902">Two-component regulatory system</keyword>
<evidence type="ECO:0000256" key="5">
    <source>
        <dbReference type="ARBA" id="ARBA00022741"/>
    </source>
</evidence>
<feature type="domain" description="Histidine kinase" evidence="16">
    <location>
        <begin position="841"/>
        <end position="1050"/>
    </location>
</feature>
<accession>A0A2N3I1R4</accession>
<dbReference type="GO" id="GO:0003700">
    <property type="term" value="F:DNA-binding transcription factor activity"/>
    <property type="evidence" value="ECO:0007669"/>
    <property type="project" value="InterPro"/>
</dbReference>
<dbReference type="PROSITE" id="PS50110">
    <property type="entry name" value="RESPONSE_REGULATORY"/>
    <property type="match status" value="1"/>
</dbReference>
<dbReference type="PROSITE" id="PS00041">
    <property type="entry name" value="HTH_ARAC_FAMILY_1"/>
    <property type="match status" value="1"/>
</dbReference>
<evidence type="ECO:0000256" key="13">
    <source>
        <dbReference type="SAM" id="Coils"/>
    </source>
</evidence>
<evidence type="ECO:0000256" key="10">
    <source>
        <dbReference type="ARBA" id="ARBA00023125"/>
    </source>
</evidence>
<dbReference type="Pfam" id="PF00512">
    <property type="entry name" value="HisKA"/>
    <property type="match status" value="1"/>
</dbReference>
<evidence type="ECO:0000256" key="1">
    <source>
        <dbReference type="ARBA" id="ARBA00000085"/>
    </source>
</evidence>
<keyword evidence="4" id="KW-0808">Transferase</keyword>
<evidence type="ECO:0000256" key="2">
    <source>
        <dbReference type="ARBA" id="ARBA00012438"/>
    </source>
</evidence>
<keyword evidence="10" id="KW-0238">DNA-binding</keyword>
<dbReference type="SUPFAM" id="SSF46689">
    <property type="entry name" value="Homeodomain-like"/>
    <property type="match status" value="1"/>
</dbReference>
<comment type="caution">
    <text evidence="18">The sequence shown here is derived from an EMBL/GenBank/DDBJ whole genome shotgun (WGS) entry which is preliminary data.</text>
</comment>
<dbReference type="Gene3D" id="2.130.10.10">
    <property type="entry name" value="YVTN repeat-like/Quinoprotein amine dehydrogenase"/>
    <property type="match status" value="3"/>
</dbReference>
<dbReference type="Gene3D" id="2.60.40.10">
    <property type="entry name" value="Immunoglobulins"/>
    <property type="match status" value="1"/>
</dbReference>
<dbReference type="Gene3D" id="1.10.10.60">
    <property type="entry name" value="Homeodomain-like"/>
    <property type="match status" value="1"/>
</dbReference>
<dbReference type="InterPro" id="IPR001789">
    <property type="entry name" value="Sig_transdc_resp-reg_receiver"/>
</dbReference>
<comment type="catalytic activity">
    <reaction evidence="1">
        <text>ATP + protein L-histidine = ADP + protein N-phospho-L-histidine.</text>
        <dbReference type="EC" id="2.7.13.3"/>
    </reaction>
</comment>
<dbReference type="SUPFAM" id="SSF63829">
    <property type="entry name" value="Calcium-dependent phosphotriesterase"/>
    <property type="match status" value="2"/>
</dbReference>
<feature type="domain" description="Response regulatory" evidence="17">
    <location>
        <begin position="1089"/>
        <end position="1204"/>
    </location>
</feature>
<keyword evidence="3 12" id="KW-0597">Phosphoprotein</keyword>
<dbReference type="InterPro" id="IPR011006">
    <property type="entry name" value="CheY-like_superfamily"/>
</dbReference>
<dbReference type="InterPro" id="IPR018062">
    <property type="entry name" value="HTH_AraC-typ_CS"/>
</dbReference>
<evidence type="ECO:0000259" key="15">
    <source>
        <dbReference type="PROSITE" id="PS01124"/>
    </source>
</evidence>
<dbReference type="InterPro" id="IPR004358">
    <property type="entry name" value="Sig_transdc_His_kin-like_C"/>
</dbReference>
<dbReference type="SUPFAM" id="SSF52172">
    <property type="entry name" value="CheY-like"/>
    <property type="match status" value="1"/>
</dbReference>
<dbReference type="Pfam" id="PF12833">
    <property type="entry name" value="HTH_18"/>
    <property type="match status" value="1"/>
</dbReference>
<dbReference type="Pfam" id="PF07495">
    <property type="entry name" value="Y_Y_Y"/>
    <property type="match status" value="1"/>
</dbReference>
<dbReference type="PANTHER" id="PTHR43547">
    <property type="entry name" value="TWO-COMPONENT HISTIDINE KINASE"/>
    <property type="match status" value="1"/>
</dbReference>
<dbReference type="Proteomes" id="UP000233535">
    <property type="component" value="Unassembled WGS sequence"/>
</dbReference>
<evidence type="ECO:0000256" key="6">
    <source>
        <dbReference type="ARBA" id="ARBA00022777"/>
    </source>
</evidence>
<dbReference type="InterPro" id="IPR036890">
    <property type="entry name" value="HATPase_C_sf"/>
</dbReference>
<dbReference type="InterPro" id="IPR011110">
    <property type="entry name" value="Reg_prop"/>
</dbReference>
<dbReference type="Gene3D" id="1.10.287.130">
    <property type="match status" value="1"/>
</dbReference>
<keyword evidence="6" id="KW-0418">Kinase</keyword>
<organism evidence="18 19">
    <name type="scientific">Labilibaculum filiforme</name>
    <dbReference type="NCBI Taxonomy" id="1940526"/>
    <lineage>
        <taxon>Bacteria</taxon>
        <taxon>Pseudomonadati</taxon>
        <taxon>Bacteroidota</taxon>
        <taxon>Bacteroidia</taxon>
        <taxon>Marinilabiliales</taxon>
        <taxon>Marinifilaceae</taxon>
        <taxon>Labilibaculum</taxon>
    </lineage>
</organism>
<dbReference type="InterPro" id="IPR005467">
    <property type="entry name" value="His_kinase_dom"/>
</dbReference>
<keyword evidence="7" id="KW-0067">ATP-binding</keyword>
<evidence type="ECO:0000313" key="18">
    <source>
        <dbReference type="EMBL" id="PKQ64254.1"/>
    </source>
</evidence>
<dbReference type="InterPro" id="IPR036097">
    <property type="entry name" value="HisK_dim/P_sf"/>
</dbReference>
<dbReference type="EC" id="2.7.13.3" evidence="2"/>
<dbReference type="PANTHER" id="PTHR43547:SF2">
    <property type="entry name" value="HYBRID SIGNAL TRANSDUCTION HISTIDINE KINASE C"/>
    <property type="match status" value="1"/>
</dbReference>
<dbReference type="InterPro" id="IPR013783">
    <property type="entry name" value="Ig-like_fold"/>
</dbReference>
<dbReference type="InterPro" id="IPR015943">
    <property type="entry name" value="WD40/YVTN_repeat-like_dom_sf"/>
</dbReference>
<dbReference type="InterPro" id="IPR011123">
    <property type="entry name" value="Y_Y_Y"/>
</dbReference>
<evidence type="ECO:0000259" key="16">
    <source>
        <dbReference type="PROSITE" id="PS50109"/>
    </source>
</evidence>
<dbReference type="Pfam" id="PF07494">
    <property type="entry name" value="Reg_prop"/>
    <property type="match status" value="1"/>
</dbReference>
<reference evidence="18 19" key="1">
    <citation type="journal article" date="2017" name="Front. Microbiol.">
        <title>Labilibaculum manganireducens gen. nov., sp. nov. and Labilibaculum filiforme sp. nov., Novel Bacteroidetes Isolated from Subsurface Sediments of the Baltic Sea.</title>
        <authorList>
            <person name="Vandieken V."/>
            <person name="Marshall I.P."/>
            <person name="Niemann H."/>
            <person name="Engelen B."/>
            <person name="Cypionka H."/>
        </authorList>
    </citation>
    <scope>NUCLEOTIDE SEQUENCE [LARGE SCALE GENOMIC DNA]</scope>
    <source>
        <strain evidence="18 19">59.16B</strain>
    </source>
</reference>
<proteinExistence type="predicted"/>
<evidence type="ECO:0000256" key="9">
    <source>
        <dbReference type="ARBA" id="ARBA00023015"/>
    </source>
</evidence>
<gene>
    <name evidence="18" type="ORF">BZG02_05375</name>
</gene>
<dbReference type="SMART" id="SM00448">
    <property type="entry name" value="REC"/>
    <property type="match status" value="1"/>
</dbReference>
<evidence type="ECO:0000259" key="17">
    <source>
        <dbReference type="PROSITE" id="PS50110"/>
    </source>
</evidence>
<dbReference type="EMBL" id="MVDD01000003">
    <property type="protein sequence ID" value="PKQ64254.1"/>
    <property type="molecule type" value="Genomic_DNA"/>
</dbReference>
<evidence type="ECO:0000313" key="19">
    <source>
        <dbReference type="Proteomes" id="UP000233535"/>
    </source>
</evidence>
<evidence type="ECO:0000256" key="4">
    <source>
        <dbReference type="ARBA" id="ARBA00022679"/>
    </source>
</evidence>
<keyword evidence="13" id="KW-0175">Coiled coil</keyword>
<keyword evidence="9" id="KW-0805">Transcription regulation</keyword>
<dbReference type="GO" id="GO:0043565">
    <property type="term" value="F:sequence-specific DNA binding"/>
    <property type="evidence" value="ECO:0007669"/>
    <property type="project" value="InterPro"/>
</dbReference>
<evidence type="ECO:0000256" key="8">
    <source>
        <dbReference type="ARBA" id="ARBA00023012"/>
    </source>
</evidence>
<dbReference type="GO" id="GO:0000155">
    <property type="term" value="F:phosphorelay sensor kinase activity"/>
    <property type="evidence" value="ECO:0007669"/>
    <property type="project" value="InterPro"/>
</dbReference>
<evidence type="ECO:0000256" key="3">
    <source>
        <dbReference type="ARBA" id="ARBA00022553"/>
    </source>
</evidence>
<dbReference type="PRINTS" id="PR00344">
    <property type="entry name" value="BCTRLSENSOR"/>
</dbReference>
<name>A0A2N3I1R4_9BACT</name>
<keyword evidence="14" id="KW-0732">Signal</keyword>
<feature type="signal peptide" evidence="14">
    <location>
        <begin position="1"/>
        <end position="21"/>
    </location>
</feature>
<dbReference type="Gene3D" id="3.30.565.10">
    <property type="entry name" value="Histidine kinase-like ATPase, C-terminal domain"/>
    <property type="match status" value="1"/>
</dbReference>
<evidence type="ECO:0000256" key="14">
    <source>
        <dbReference type="SAM" id="SignalP"/>
    </source>
</evidence>
<feature type="modified residue" description="4-aspartylphosphate" evidence="12">
    <location>
        <position position="1137"/>
    </location>
</feature>
<dbReference type="CDD" id="cd17574">
    <property type="entry name" value="REC_OmpR"/>
    <property type="match status" value="1"/>
</dbReference>
<evidence type="ECO:0000256" key="12">
    <source>
        <dbReference type="PROSITE-ProRule" id="PRU00169"/>
    </source>
</evidence>
<keyword evidence="11" id="KW-0804">Transcription</keyword>
<dbReference type="SUPFAM" id="SSF47384">
    <property type="entry name" value="Homodimeric domain of signal transducing histidine kinase"/>
    <property type="match status" value="1"/>
</dbReference>
<sequence>MNLFRISFTVMACLLSLNNFAQNIRFDHLDINDGLSQNSAFCMDIDANGYVWVGTLNGLNRYDGYSFEVFKPSINRSGSLKGSLCSDLVCDSEGNTWIATVDGGLNKYDYLHQRFIQYHDSLFPSFSTKSIQKLSIDKRGWLWLKSPNTIIGFNPKDSTIISPLPEQKISNISLLFNGNIAACGDFGLYEIESNTNTLFTINYRIKEPVVALAYSNSKTVVLHQDKIDFYDNKLLQRTQSFLLKNIENSLPIGENSQILVDSNKIWIGRFQALVKYELIENQLICKDYQYDANNSNSFRGYQITKILKDKAENIWIGTAKHGINIISKRVNEFKHFNWIKSPSSEKEIDLVRAICASSKNEYWLGFDRTGLGIIYPNGKQKLITTYLDSNNKELALKSVRTIFEDQQKNIWVAMLDGFCIYNRKSQQLEHINRYLKSKWNNRSYSIKQFSDTEVVITTGTKIGIIDLESKTEEIFPNNEENRTIQGSIRDIEVDGNSIWIGLDQHGIAQINTQTKEITHFNTNSIGLSDNKVYNLSKIGNDLWIATNNGLNRFNTSTKKVDEIFYEEHGLANNIVYSLNPDEDNNLWMSTNRGISKLNLTTKQFCTYLKSDAFMDDASFQATDGSIFYGGYNGVIHFKPKQLQISKTKPNPFIENFSLHNKIILPNSIIDDRVLLKQHINQSDRIQLNYSENTFSFNFKTIPFEIPNSNKYRYKLENWQNEWQDGDNKSAIYTNVLPGEYLFKLSVSNSEENWSPAKEIQIIITPPYWKKLWFKLMLTGIFLVFLFTTYRLRVYQIQERNKLLKQKVDEQTKDIVKQNKEIQKISEQLHEADEAKLRFFTNISHEFRTPLTLILGYLEELDEGKSFHIKKTIKNNALRLLRLVNQLIEFRKLDQDQLKLEVSSFELNRFVGDIVESFKKLASNKNIALAYEPYKNRIPVWLDVDKTEKILFNLISNAVKYTSANNSISVSTHDNLELFEIKVIDSGIGISEEEITQIFNRFFRSKNSNESGHGIGLALAKGLTEMQYGNLSASSVKGKGSTFTVQFRKGKDHFKNNEFASEKQVKAYLPEKQEEIISVGKQLNNVFEKRILLVEDDEELRNFLQKILSDQFSITSAENGLDAIQKLENIIPDLIVSDISMPKMDGITFCKKVKENPLTAKIPFILLTAKTDSITHIEGFKLGIDDYIEKPFNKQVLIARIEALINNREKLFQAPIERRTMAKLDKSKFSKNDVQFWKKTNTIINRNYSNPNFTTEVLSENSNMSRSTFYRKFKGLCGENAADYIRKIRLHKAAELVQKKELNIQQISLEVGFQSTAHFRTKFKEYFGVNPSEYS</sequence>
<dbReference type="InterPro" id="IPR018060">
    <property type="entry name" value="HTH_AraC"/>
</dbReference>
<dbReference type="SMART" id="SM00388">
    <property type="entry name" value="HisKA"/>
    <property type="match status" value="1"/>
</dbReference>
<dbReference type="InterPro" id="IPR003594">
    <property type="entry name" value="HATPase_dom"/>
</dbReference>
<feature type="coiled-coil region" evidence="13">
    <location>
        <begin position="800"/>
        <end position="834"/>
    </location>
</feature>
<dbReference type="GO" id="GO:0005524">
    <property type="term" value="F:ATP binding"/>
    <property type="evidence" value="ECO:0007669"/>
    <property type="project" value="UniProtKB-KW"/>
</dbReference>
<dbReference type="InterPro" id="IPR003661">
    <property type="entry name" value="HisK_dim/P_dom"/>
</dbReference>
<evidence type="ECO:0000256" key="7">
    <source>
        <dbReference type="ARBA" id="ARBA00022840"/>
    </source>
</evidence>
<dbReference type="Gene3D" id="3.40.50.2300">
    <property type="match status" value="1"/>
</dbReference>